<name>A0A1W1WP84_SULTA</name>
<dbReference type="EMBL" id="FWWY01000002">
    <property type="protein sequence ID" value="SMC08036.1"/>
    <property type="molecule type" value="Genomic_DNA"/>
</dbReference>
<gene>
    <name evidence="1" type="ORF">SAMN00768000_3607</name>
</gene>
<reference evidence="2" key="1">
    <citation type="submission" date="2017-04" db="EMBL/GenBank/DDBJ databases">
        <authorList>
            <person name="Varghese N."/>
            <person name="Submissions S."/>
        </authorList>
    </citation>
    <scope>NUCLEOTIDE SEQUENCE [LARGE SCALE GENOMIC DNA]</scope>
    <source>
        <strain evidence="2">DSM 9293</strain>
    </source>
</reference>
<evidence type="ECO:0000313" key="2">
    <source>
        <dbReference type="Proteomes" id="UP000192660"/>
    </source>
</evidence>
<dbReference type="AlphaFoldDB" id="A0A1W1WP84"/>
<dbReference type="RefSeq" id="WP_176213287.1">
    <property type="nucleotide sequence ID" value="NZ_FWWY01000002.1"/>
</dbReference>
<dbReference type="Proteomes" id="UP000192660">
    <property type="component" value="Unassembled WGS sequence"/>
</dbReference>
<proteinExistence type="predicted"/>
<evidence type="ECO:0000313" key="1">
    <source>
        <dbReference type="EMBL" id="SMC08036.1"/>
    </source>
</evidence>
<accession>A0A1W1WP84</accession>
<keyword evidence="2" id="KW-1185">Reference proteome</keyword>
<sequence>MICPSCLIPMIPFTDSLTGDAWWGCPECHATQAADSNEIPYQKQSPVLRLNASSF</sequence>
<protein>
    <submittedName>
        <fullName evidence="1">Uncharacterized protein</fullName>
    </submittedName>
</protein>
<organism evidence="1 2">
    <name type="scientific">Sulfobacillus thermosulfidooxidans (strain DSM 9293 / VKM B-1269 / AT-1)</name>
    <dbReference type="NCBI Taxonomy" id="929705"/>
    <lineage>
        <taxon>Bacteria</taxon>
        <taxon>Bacillati</taxon>
        <taxon>Bacillota</taxon>
        <taxon>Clostridia</taxon>
        <taxon>Eubacteriales</taxon>
        <taxon>Clostridiales Family XVII. Incertae Sedis</taxon>
        <taxon>Sulfobacillus</taxon>
    </lineage>
</organism>